<dbReference type="InterPro" id="IPR001131">
    <property type="entry name" value="Peptidase_M24B_aminopep-P_CS"/>
</dbReference>
<dbReference type="Gene3D" id="3.90.230.10">
    <property type="entry name" value="Creatinase/methionine aminopeptidase superfamily"/>
    <property type="match status" value="1"/>
</dbReference>
<dbReference type="Pfam" id="PF00557">
    <property type="entry name" value="Peptidase_M24"/>
    <property type="match status" value="1"/>
</dbReference>
<gene>
    <name evidence="8" type="ORF">GWI33_010049</name>
</gene>
<accession>A0A834IEF7</accession>
<evidence type="ECO:0000256" key="1">
    <source>
        <dbReference type="ARBA" id="ARBA00001936"/>
    </source>
</evidence>
<feature type="domain" description="Aminopeptidase P N-terminal" evidence="7">
    <location>
        <begin position="53"/>
        <end position="188"/>
    </location>
</feature>
<evidence type="ECO:0000313" key="9">
    <source>
        <dbReference type="Proteomes" id="UP000625711"/>
    </source>
</evidence>
<dbReference type="PANTHER" id="PTHR43226:SF4">
    <property type="entry name" value="XAA-PRO AMINOPEPTIDASE 3"/>
    <property type="match status" value="1"/>
</dbReference>
<keyword evidence="3 6" id="KW-0479">Metal-binding</keyword>
<sequence length="488" mass="55200">FGLASGHIRSDEAEWIEHLQDVASVEFTEGDDDEEGEESYNELFEFDFFMPKLEQSVFQRRRDAFANAMGKNAIAILATRQEMMRNCDADYKYRADSSFFYLTGFAEPEAVMVLETDDQGAYCYTLFCRERNRDMEIWTGYRTGTAGAIEKYLADEAFPIGMLDEEIVPRLLNKDKLFVRLGQAKKFDAIVGGWLHKAQSMQRQGGEAPQQIIQIDAVLDEMRLIKSPEEIAQMQIAANISAQAHIRAMQTVHPDMMEYALEAELNYVFGQHGCVPSYNSIVGGGANACILHYVENDQPLRDGDLVLIDAACEYQCYAADITRTFPINGKFTGEQKALYEVVLQAQLAAIDATRLGNHYKYPHEVAVKILTEGLIDLGLLNGGLDELIETEAYRQFYMHGTGHWLGMDVHDVGNYKVDGKWRHYEAGMVVTVEPGLYIAPDDDSVDEKWRGIGIRIEDDIVITDNEPLILTSDVVKSIDDIEYVMRHR</sequence>
<keyword evidence="9" id="KW-1185">Reference proteome</keyword>
<dbReference type="InterPro" id="IPR029149">
    <property type="entry name" value="Creatin/AminoP/Spt16_N"/>
</dbReference>
<dbReference type="NCBIfam" id="NF008131">
    <property type="entry name" value="PRK10879.1"/>
    <property type="match status" value="1"/>
</dbReference>
<evidence type="ECO:0000256" key="4">
    <source>
        <dbReference type="ARBA" id="ARBA00022801"/>
    </source>
</evidence>
<dbReference type="Proteomes" id="UP000625711">
    <property type="component" value="Unassembled WGS sequence"/>
</dbReference>
<evidence type="ECO:0000313" key="8">
    <source>
        <dbReference type="EMBL" id="KAF7276593.1"/>
    </source>
</evidence>
<dbReference type="CDD" id="cd01087">
    <property type="entry name" value="Prolidase"/>
    <property type="match status" value="1"/>
</dbReference>
<dbReference type="SUPFAM" id="SSF53092">
    <property type="entry name" value="Creatinase/prolidase N-terminal domain"/>
    <property type="match status" value="1"/>
</dbReference>
<dbReference type="InterPro" id="IPR052433">
    <property type="entry name" value="X-Pro_dipept-like"/>
</dbReference>
<evidence type="ECO:0000259" key="7">
    <source>
        <dbReference type="SMART" id="SM01011"/>
    </source>
</evidence>
<dbReference type="GO" id="GO:0005829">
    <property type="term" value="C:cytosol"/>
    <property type="evidence" value="ECO:0007669"/>
    <property type="project" value="TreeGrafter"/>
</dbReference>
<protein>
    <recommendedName>
        <fullName evidence="7">Aminopeptidase P N-terminal domain-containing protein</fullName>
    </recommendedName>
</protein>
<dbReference type="InterPro" id="IPR007865">
    <property type="entry name" value="Aminopep_P_N"/>
</dbReference>
<comment type="similarity">
    <text evidence="2 6">Belongs to the peptidase M24B family.</text>
</comment>
<keyword evidence="5" id="KW-0464">Manganese</keyword>
<dbReference type="SUPFAM" id="SSF55920">
    <property type="entry name" value="Creatinase/aminopeptidase"/>
    <property type="match status" value="1"/>
</dbReference>
<comment type="cofactor">
    <cofactor evidence="1">
        <name>Mn(2+)</name>
        <dbReference type="ChEBI" id="CHEBI:29035"/>
    </cofactor>
</comment>
<evidence type="ECO:0000256" key="3">
    <source>
        <dbReference type="ARBA" id="ARBA00022723"/>
    </source>
</evidence>
<dbReference type="Pfam" id="PF05195">
    <property type="entry name" value="AMP_N"/>
    <property type="match status" value="1"/>
</dbReference>
<reference evidence="8" key="1">
    <citation type="submission" date="2020-08" db="EMBL/GenBank/DDBJ databases">
        <title>Genome sequencing and assembly of the red palm weevil Rhynchophorus ferrugineus.</title>
        <authorList>
            <person name="Dias G.B."/>
            <person name="Bergman C.M."/>
            <person name="Manee M."/>
        </authorList>
    </citation>
    <scope>NUCLEOTIDE SEQUENCE</scope>
    <source>
        <strain evidence="8">AA-2017</strain>
        <tissue evidence="8">Whole larva</tissue>
    </source>
</reference>
<dbReference type="GO" id="GO:0006508">
    <property type="term" value="P:proteolysis"/>
    <property type="evidence" value="ECO:0007669"/>
    <property type="project" value="TreeGrafter"/>
</dbReference>
<dbReference type="OrthoDB" id="4215474at2759"/>
<dbReference type="InterPro" id="IPR036005">
    <property type="entry name" value="Creatinase/aminopeptidase-like"/>
</dbReference>
<evidence type="ECO:0000256" key="5">
    <source>
        <dbReference type="ARBA" id="ARBA00023211"/>
    </source>
</evidence>
<dbReference type="FunFam" id="3.90.230.10:FF:000002">
    <property type="entry name" value="Xaa-Pro aminopeptidase 3"/>
    <property type="match status" value="1"/>
</dbReference>
<name>A0A834IEF7_RHYFE</name>
<keyword evidence="4" id="KW-0378">Hydrolase</keyword>
<organism evidence="8 9">
    <name type="scientific">Rhynchophorus ferrugineus</name>
    <name type="common">Red palm weevil</name>
    <name type="synonym">Curculio ferrugineus</name>
    <dbReference type="NCBI Taxonomy" id="354439"/>
    <lineage>
        <taxon>Eukaryota</taxon>
        <taxon>Metazoa</taxon>
        <taxon>Ecdysozoa</taxon>
        <taxon>Arthropoda</taxon>
        <taxon>Hexapoda</taxon>
        <taxon>Insecta</taxon>
        <taxon>Pterygota</taxon>
        <taxon>Neoptera</taxon>
        <taxon>Endopterygota</taxon>
        <taxon>Coleoptera</taxon>
        <taxon>Polyphaga</taxon>
        <taxon>Cucujiformia</taxon>
        <taxon>Curculionidae</taxon>
        <taxon>Dryophthorinae</taxon>
        <taxon>Rhynchophorus</taxon>
    </lineage>
</organism>
<dbReference type="EMBL" id="JAACXV010006043">
    <property type="protein sequence ID" value="KAF7276593.1"/>
    <property type="molecule type" value="Genomic_DNA"/>
</dbReference>
<dbReference type="PANTHER" id="PTHR43226">
    <property type="entry name" value="XAA-PRO AMINOPEPTIDASE 3"/>
    <property type="match status" value="1"/>
</dbReference>
<dbReference type="InterPro" id="IPR000994">
    <property type="entry name" value="Pept_M24"/>
</dbReference>
<dbReference type="Gene3D" id="3.40.350.10">
    <property type="entry name" value="Creatinase/prolidase N-terminal domain"/>
    <property type="match status" value="1"/>
</dbReference>
<dbReference type="SMART" id="SM01011">
    <property type="entry name" value="AMP_N"/>
    <property type="match status" value="1"/>
</dbReference>
<dbReference type="AlphaFoldDB" id="A0A834IEF7"/>
<dbReference type="PROSITE" id="PS00491">
    <property type="entry name" value="PROLINE_PEPTIDASE"/>
    <property type="match status" value="1"/>
</dbReference>
<feature type="non-terminal residue" evidence="8">
    <location>
        <position position="1"/>
    </location>
</feature>
<evidence type="ECO:0000256" key="2">
    <source>
        <dbReference type="ARBA" id="ARBA00008766"/>
    </source>
</evidence>
<comment type="caution">
    <text evidence="8">The sequence shown here is derived from an EMBL/GenBank/DDBJ whole genome shotgun (WGS) entry which is preliminary data.</text>
</comment>
<dbReference type="GO" id="GO:0030145">
    <property type="term" value="F:manganese ion binding"/>
    <property type="evidence" value="ECO:0007669"/>
    <property type="project" value="InterPro"/>
</dbReference>
<dbReference type="GO" id="GO:0070006">
    <property type="term" value="F:metalloaminopeptidase activity"/>
    <property type="evidence" value="ECO:0007669"/>
    <property type="project" value="InterPro"/>
</dbReference>
<evidence type="ECO:0000256" key="6">
    <source>
        <dbReference type="RuleBase" id="RU000590"/>
    </source>
</evidence>
<proteinExistence type="inferred from homology"/>